<evidence type="ECO:0000313" key="2">
    <source>
        <dbReference type="EMBL" id="JAH32492.1"/>
    </source>
</evidence>
<evidence type="ECO:0000256" key="1">
    <source>
        <dbReference type="SAM" id="Phobius"/>
    </source>
</evidence>
<proteinExistence type="predicted"/>
<keyword evidence="1" id="KW-0472">Membrane</keyword>
<sequence>MIQIFINPLLISLLLSFCPIFSMFLKLNGTCYFKISTCLLDILPLPIRGGLEVNHVHQYEIQKFYDS</sequence>
<reference evidence="2" key="2">
    <citation type="journal article" date="2015" name="Fish Shellfish Immunol.">
        <title>Early steps in the European eel (Anguilla anguilla)-Vibrio vulnificus interaction in the gills: Role of the RtxA13 toxin.</title>
        <authorList>
            <person name="Callol A."/>
            <person name="Pajuelo D."/>
            <person name="Ebbesson L."/>
            <person name="Teles M."/>
            <person name="MacKenzie S."/>
            <person name="Amaro C."/>
        </authorList>
    </citation>
    <scope>NUCLEOTIDE SEQUENCE</scope>
</reference>
<keyword evidence="1" id="KW-1133">Transmembrane helix</keyword>
<keyword evidence="1" id="KW-0812">Transmembrane</keyword>
<dbReference type="EMBL" id="GBXM01076085">
    <property type="protein sequence ID" value="JAH32492.1"/>
    <property type="molecule type" value="Transcribed_RNA"/>
</dbReference>
<dbReference type="AlphaFoldDB" id="A0A0E9RUK5"/>
<organism evidence="2">
    <name type="scientific">Anguilla anguilla</name>
    <name type="common">European freshwater eel</name>
    <name type="synonym">Muraena anguilla</name>
    <dbReference type="NCBI Taxonomy" id="7936"/>
    <lineage>
        <taxon>Eukaryota</taxon>
        <taxon>Metazoa</taxon>
        <taxon>Chordata</taxon>
        <taxon>Craniata</taxon>
        <taxon>Vertebrata</taxon>
        <taxon>Euteleostomi</taxon>
        <taxon>Actinopterygii</taxon>
        <taxon>Neopterygii</taxon>
        <taxon>Teleostei</taxon>
        <taxon>Anguilliformes</taxon>
        <taxon>Anguillidae</taxon>
        <taxon>Anguilla</taxon>
    </lineage>
</organism>
<accession>A0A0E9RUK5</accession>
<feature type="transmembrane region" description="Helical" evidence="1">
    <location>
        <begin position="6"/>
        <end position="25"/>
    </location>
</feature>
<name>A0A0E9RUK5_ANGAN</name>
<reference evidence="2" key="1">
    <citation type="submission" date="2014-11" db="EMBL/GenBank/DDBJ databases">
        <authorList>
            <person name="Amaro Gonzalez C."/>
        </authorList>
    </citation>
    <scope>NUCLEOTIDE SEQUENCE</scope>
</reference>
<protein>
    <submittedName>
        <fullName evidence="2">Uncharacterized protein</fullName>
    </submittedName>
</protein>